<evidence type="ECO:0000256" key="5">
    <source>
        <dbReference type="ARBA" id="ARBA00022989"/>
    </source>
</evidence>
<dbReference type="AlphaFoldDB" id="A0A076NP84"/>
<evidence type="ECO:0000313" key="13">
    <source>
        <dbReference type="Proteomes" id="UP000215374"/>
    </source>
</evidence>
<dbReference type="RefSeq" id="WP_038590515.1">
    <property type="nucleotide sequence ID" value="NZ_CP009211.1"/>
</dbReference>
<feature type="domain" description="Cation/H+ exchanger transmembrane" evidence="8">
    <location>
        <begin position="10"/>
        <end position="164"/>
    </location>
</feature>
<dbReference type="GO" id="GO:0015297">
    <property type="term" value="F:antiporter activity"/>
    <property type="evidence" value="ECO:0007669"/>
    <property type="project" value="InterPro"/>
</dbReference>
<accession>A0A076NP84</accession>
<dbReference type="SUPFAM" id="SSF51735">
    <property type="entry name" value="NAD(P)-binding Rossmann-fold domains"/>
    <property type="match status" value="1"/>
</dbReference>
<comment type="similarity">
    <text evidence="2">Belongs to the monovalent cation:proton antiporter 2 (CPA2) transporter (TC 2.A.37) family.</text>
</comment>
<dbReference type="PANTHER" id="PTHR42751:SF1">
    <property type="entry name" value="CATION_PROTON ANTIPORTER YBAL-RELATED"/>
    <property type="match status" value="1"/>
</dbReference>
<comment type="subcellular location">
    <subcellularLocation>
        <location evidence="1">Membrane</location>
        <topology evidence="1">Multi-pass membrane protein</topology>
    </subcellularLocation>
</comment>
<evidence type="ECO:0000259" key="9">
    <source>
        <dbReference type="Pfam" id="PF02254"/>
    </source>
</evidence>
<evidence type="ECO:0000256" key="2">
    <source>
        <dbReference type="ARBA" id="ARBA00005551"/>
    </source>
</evidence>
<dbReference type="Pfam" id="PF00999">
    <property type="entry name" value="Na_H_Exchanger"/>
    <property type="match status" value="2"/>
</dbReference>
<dbReference type="InterPro" id="IPR006153">
    <property type="entry name" value="Cation/H_exchanger_TM"/>
</dbReference>
<protein>
    <submittedName>
        <fullName evidence="11">Glutathione-regulated potassium-efflux system protein KefB</fullName>
    </submittedName>
    <submittedName>
        <fullName evidence="10">Potassium transporter Kef</fullName>
    </submittedName>
</protein>
<evidence type="ECO:0000256" key="6">
    <source>
        <dbReference type="ARBA" id="ARBA00023136"/>
    </source>
</evidence>
<feature type="transmembrane region" description="Helical" evidence="7">
    <location>
        <begin position="197"/>
        <end position="214"/>
    </location>
</feature>
<reference evidence="10 12" key="1">
    <citation type="submission" date="2014-08" db="EMBL/GenBank/DDBJ databases">
        <title>Complete genome sequence of Corynebacterium imitans DSM 44264, isolated from a five-month-old boy with suspected pharyngeal diphtheria.</title>
        <authorList>
            <person name="Mollmann S."/>
            <person name="Albersmeier A."/>
            <person name="Ruckert C."/>
            <person name="Tauch A."/>
        </authorList>
    </citation>
    <scope>NUCLEOTIDE SEQUENCE [LARGE SCALE GENOMIC DNA]</scope>
    <source>
        <strain evidence="10 12">DSM 44264</strain>
    </source>
</reference>
<dbReference type="EMBL" id="CP009211">
    <property type="protein sequence ID" value="AIJ33530.1"/>
    <property type="molecule type" value="Genomic_DNA"/>
</dbReference>
<dbReference type="KEGG" id="cii:CIMIT_06150"/>
<evidence type="ECO:0000256" key="3">
    <source>
        <dbReference type="ARBA" id="ARBA00022448"/>
    </source>
</evidence>
<dbReference type="Pfam" id="PF02254">
    <property type="entry name" value="TrkA_N"/>
    <property type="match status" value="1"/>
</dbReference>
<keyword evidence="6 7" id="KW-0472">Membrane</keyword>
<evidence type="ECO:0000256" key="4">
    <source>
        <dbReference type="ARBA" id="ARBA00022692"/>
    </source>
</evidence>
<gene>
    <name evidence="11" type="primary">kefB</name>
    <name evidence="10" type="ORF">CIMIT_06150</name>
    <name evidence="11" type="ORF">SAMEA4535761_01291</name>
</gene>
<dbReference type="InterPro" id="IPR003148">
    <property type="entry name" value="RCK_N"/>
</dbReference>
<dbReference type="InterPro" id="IPR036291">
    <property type="entry name" value="NAD(P)-bd_dom_sf"/>
</dbReference>
<keyword evidence="3" id="KW-0813">Transport</keyword>
<dbReference type="GO" id="GO:1902600">
    <property type="term" value="P:proton transmembrane transport"/>
    <property type="evidence" value="ECO:0007669"/>
    <property type="project" value="InterPro"/>
</dbReference>
<evidence type="ECO:0000256" key="7">
    <source>
        <dbReference type="SAM" id="Phobius"/>
    </source>
</evidence>
<dbReference type="Gene3D" id="3.40.50.720">
    <property type="entry name" value="NAD(P)-binding Rossmann-like Domain"/>
    <property type="match status" value="1"/>
</dbReference>
<feature type="domain" description="RCK N-terminal" evidence="9">
    <location>
        <begin position="389"/>
        <end position="507"/>
    </location>
</feature>
<dbReference type="OrthoDB" id="3418949at2"/>
<evidence type="ECO:0000313" key="12">
    <source>
        <dbReference type="Proteomes" id="UP000028780"/>
    </source>
</evidence>
<evidence type="ECO:0000259" key="8">
    <source>
        <dbReference type="Pfam" id="PF00999"/>
    </source>
</evidence>
<feature type="transmembrane region" description="Helical" evidence="7">
    <location>
        <begin position="274"/>
        <end position="296"/>
    </location>
</feature>
<dbReference type="Proteomes" id="UP000215374">
    <property type="component" value="Chromosome 1"/>
</dbReference>
<feature type="transmembrane region" description="Helical" evidence="7">
    <location>
        <begin position="76"/>
        <end position="103"/>
    </location>
</feature>
<dbReference type="Proteomes" id="UP000028780">
    <property type="component" value="Chromosome"/>
</dbReference>
<dbReference type="eggNOG" id="COG4651">
    <property type="taxonomic scope" value="Bacteria"/>
</dbReference>
<evidence type="ECO:0000313" key="11">
    <source>
        <dbReference type="EMBL" id="SNV71757.1"/>
    </source>
</evidence>
<organism evidence="10 12">
    <name type="scientific">Corynebacterium imitans</name>
    <dbReference type="NCBI Taxonomy" id="156978"/>
    <lineage>
        <taxon>Bacteria</taxon>
        <taxon>Bacillati</taxon>
        <taxon>Actinomycetota</taxon>
        <taxon>Actinomycetes</taxon>
        <taxon>Mycobacteriales</taxon>
        <taxon>Corynebacteriaceae</taxon>
        <taxon>Corynebacterium</taxon>
    </lineage>
</organism>
<feature type="transmembrane region" description="Helical" evidence="7">
    <location>
        <begin position="169"/>
        <end position="185"/>
    </location>
</feature>
<dbReference type="Gene3D" id="1.20.1530.20">
    <property type="match status" value="1"/>
</dbReference>
<reference evidence="11 13" key="2">
    <citation type="submission" date="2017-06" db="EMBL/GenBank/DDBJ databases">
        <authorList>
            <consortium name="Pathogen Informatics"/>
        </authorList>
    </citation>
    <scope>NUCLEOTIDE SEQUENCE [LARGE SCALE GENOMIC DNA]</scope>
    <source>
        <strain evidence="11 13">NCTC13015</strain>
    </source>
</reference>
<dbReference type="EMBL" id="LT906467">
    <property type="protein sequence ID" value="SNV71757.1"/>
    <property type="molecule type" value="Genomic_DNA"/>
</dbReference>
<dbReference type="HOGENOM" id="CLU_005126_12_0_11"/>
<dbReference type="STRING" id="156978.CIMIT_06150"/>
<evidence type="ECO:0000256" key="1">
    <source>
        <dbReference type="ARBA" id="ARBA00004141"/>
    </source>
</evidence>
<dbReference type="InterPro" id="IPR038770">
    <property type="entry name" value="Na+/solute_symporter_sf"/>
</dbReference>
<feature type="transmembrane region" description="Helical" evidence="7">
    <location>
        <begin position="250"/>
        <end position="268"/>
    </location>
</feature>
<name>A0A076NP84_9CORY</name>
<dbReference type="PANTHER" id="PTHR42751">
    <property type="entry name" value="SODIUM/HYDROGEN EXCHANGER FAMILY/TRKA DOMAIN PROTEIN"/>
    <property type="match status" value="1"/>
</dbReference>
<feature type="transmembrane region" description="Helical" evidence="7">
    <location>
        <begin position="109"/>
        <end position="128"/>
    </location>
</feature>
<keyword evidence="4 7" id="KW-0812">Transmembrane</keyword>
<keyword evidence="5 7" id="KW-1133">Transmembrane helix</keyword>
<keyword evidence="12" id="KW-1185">Reference proteome</keyword>
<dbReference type="GO" id="GO:0016020">
    <property type="term" value="C:membrane"/>
    <property type="evidence" value="ECO:0007669"/>
    <property type="project" value="UniProtKB-SubCell"/>
</dbReference>
<feature type="domain" description="Cation/H+ exchanger transmembrane" evidence="8">
    <location>
        <begin position="172"/>
        <end position="348"/>
    </location>
</feature>
<evidence type="ECO:0000313" key="10">
    <source>
        <dbReference type="EMBL" id="AIJ33530.1"/>
    </source>
</evidence>
<proteinExistence type="inferred from homology"/>
<feature type="transmembrane region" description="Helical" evidence="7">
    <location>
        <begin position="140"/>
        <end position="163"/>
    </location>
</feature>
<feature type="transmembrane region" description="Helical" evidence="7">
    <location>
        <begin position="331"/>
        <end position="351"/>
    </location>
</feature>
<feature type="transmembrane region" description="Helical" evidence="7">
    <location>
        <begin position="44"/>
        <end position="64"/>
    </location>
</feature>
<dbReference type="eggNOG" id="COG1226">
    <property type="taxonomic scope" value="Bacteria"/>
</dbReference>
<sequence length="537" mass="58044">MELLLTYLAVVFGCGLIAWAVRLPPLIGFLAAGFILNANGVAHVEALDLFADIGVTLMLFAIGLRLDLRALTDKAVWLTASAHVLVMTLVGAGFISALGALGAFGPTSFSVAVNIALVLSFSSTIVVIKILQDRGDEQALYGNICVGVLIMQDILAVAFMSVLRGEPPRLAALLLVLIVPLLALTTRRWYKLGHGELGALFGIVMALLPGYALFEWVGLSGSLGALIMGVVLARSPGAEQLSHSLFTLKELLLVGFFVNIGFLGLPSWQNLLDAGLLLLLLPLQTVAYWAILWTLGLRNRTSVLAALLLSNYSEFALIIAALGVADGWLNQRWLLSLVLAVSLSFVVSAICNPQSVSRATHLAKRLPTRPPHKIHPEDRPIELGDAHALVLGVGRLGLACYKELAEVYGARVLGVEHDPARVRHLQERGYNVVEGDATDVDFWERVKDSHQIDMIMLAMPAQHANVDTVKEIYASRINPEECTISSVAMYREDVEDLEALGLDVVVHLLDGAGESLAERTFTKNEQRRLHVAGDATE</sequence>
<dbReference type="GO" id="GO:0006813">
    <property type="term" value="P:potassium ion transport"/>
    <property type="evidence" value="ECO:0007669"/>
    <property type="project" value="InterPro"/>
</dbReference>
<feature type="transmembrane region" description="Helical" evidence="7">
    <location>
        <begin position="303"/>
        <end position="325"/>
    </location>
</feature>